<evidence type="ECO:0000313" key="1">
    <source>
        <dbReference type="EMBL" id="SNS47631.1"/>
    </source>
</evidence>
<keyword evidence="2" id="KW-1185">Reference proteome</keyword>
<dbReference type="AlphaFoldDB" id="A0A239ET98"/>
<proteinExistence type="predicted"/>
<dbReference type="EMBL" id="FZOK01000010">
    <property type="protein sequence ID" value="SNS47631.1"/>
    <property type="molecule type" value="Genomic_DNA"/>
</dbReference>
<reference evidence="2" key="1">
    <citation type="submission" date="2017-06" db="EMBL/GenBank/DDBJ databases">
        <authorList>
            <person name="Varghese N."/>
            <person name="Submissions S."/>
        </authorList>
    </citation>
    <scope>NUCLEOTIDE SEQUENCE [LARGE SCALE GENOMIC DNA]</scope>
    <source>
        <strain evidence="2">5C</strain>
    </source>
</reference>
<dbReference type="Proteomes" id="UP000198480">
    <property type="component" value="Unassembled WGS sequence"/>
</dbReference>
<gene>
    <name evidence="1" type="ORF">SAMN06295967_110102</name>
</gene>
<accession>A0A239ET98</accession>
<evidence type="ECO:0000313" key="2">
    <source>
        <dbReference type="Proteomes" id="UP000198480"/>
    </source>
</evidence>
<organism evidence="1 2">
    <name type="scientific">Belliella buryatensis</name>
    <dbReference type="NCBI Taxonomy" id="1500549"/>
    <lineage>
        <taxon>Bacteria</taxon>
        <taxon>Pseudomonadati</taxon>
        <taxon>Bacteroidota</taxon>
        <taxon>Cytophagia</taxon>
        <taxon>Cytophagales</taxon>
        <taxon>Cyclobacteriaceae</taxon>
        <taxon>Belliella</taxon>
    </lineage>
</organism>
<name>A0A239ET98_9BACT</name>
<sequence>MIPSLLYGKEKISLTNNPTFKQTIKRINIGINVF</sequence>
<protein>
    <submittedName>
        <fullName evidence="1">Uncharacterized protein</fullName>
    </submittedName>
</protein>